<evidence type="ECO:0000313" key="3">
    <source>
        <dbReference type="Proteomes" id="UP001151760"/>
    </source>
</evidence>
<feature type="compositionally biased region" description="Basic and acidic residues" evidence="1">
    <location>
        <begin position="464"/>
        <end position="477"/>
    </location>
</feature>
<protein>
    <submittedName>
        <fullName evidence="2">Uncharacterized protein</fullName>
    </submittedName>
</protein>
<reference evidence="2" key="1">
    <citation type="journal article" date="2022" name="Int. J. Mol. Sci.">
        <title>Draft Genome of Tanacetum Coccineum: Genomic Comparison of Closely Related Tanacetum-Family Plants.</title>
        <authorList>
            <person name="Yamashiro T."/>
            <person name="Shiraishi A."/>
            <person name="Nakayama K."/>
            <person name="Satake H."/>
        </authorList>
    </citation>
    <scope>NUCLEOTIDE SEQUENCE</scope>
</reference>
<evidence type="ECO:0000313" key="2">
    <source>
        <dbReference type="EMBL" id="GJT13898.1"/>
    </source>
</evidence>
<comment type="caution">
    <text evidence="2">The sequence shown here is derived from an EMBL/GenBank/DDBJ whole genome shotgun (WGS) entry which is preliminary data.</text>
</comment>
<gene>
    <name evidence="2" type="ORF">Tco_0860940</name>
</gene>
<reference evidence="2" key="2">
    <citation type="submission" date="2022-01" db="EMBL/GenBank/DDBJ databases">
        <authorList>
            <person name="Yamashiro T."/>
            <person name="Shiraishi A."/>
            <person name="Satake H."/>
            <person name="Nakayama K."/>
        </authorList>
    </citation>
    <scope>NUCLEOTIDE SEQUENCE</scope>
</reference>
<dbReference type="EMBL" id="BQNB010013268">
    <property type="protein sequence ID" value="GJT13898.1"/>
    <property type="molecule type" value="Genomic_DNA"/>
</dbReference>
<feature type="region of interest" description="Disordered" evidence="1">
    <location>
        <begin position="454"/>
        <end position="502"/>
    </location>
</feature>
<keyword evidence="3" id="KW-1185">Reference proteome</keyword>
<feature type="region of interest" description="Disordered" evidence="1">
    <location>
        <begin position="200"/>
        <end position="223"/>
    </location>
</feature>
<name>A0ABQ5BH82_9ASTR</name>
<accession>A0ABQ5BH82</accession>
<dbReference type="Proteomes" id="UP001151760">
    <property type="component" value="Unassembled WGS sequence"/>
</dbReference>
<proteinExistence type="predicted"/>
<organism evidence="2 3">
    <name type="scientific">Tanacetum coccineum</name>
    <dbReference type="NCBI Taxonomy" id="301880"/>
    <lineage>
        <taxon>Eukaryota</taxon>
        <taxon>Viridiplantae</taxon>
        <taxon>Streptophyta</taxon>
        <taxon>Embryophyta</taxon>
        <taxon>Tracheophyta</taxon>
        <taxon>Spermatophyta</taxon>
        <taxon>Magnoliopsida</taxon>
        <taxon>eudicotyledons</taxon>
        <taxon>Gunneridae</taxon>
        <taxon>Pentapetalae</taxon>
        <taxon>asterids</taxon>
        <taxon>campanulids</taxon>
        <taxon>Asterales</taxon>
        <taxon>Asteraceae</taxon>
        <taxon>Asteroideae</taxon>
        <taxon>Anthemideae</taxon>
        <taxon>Anthemidinae</taxon>
        <taxon>Tanacetum</taxon>
    </lineage>
</organism>
<evidence type="ECO:0000256" key="1">
    <source>
        <dbReference type="SAM" id="MobiDB-lite"/>
    </source>
</evidence>
<sequence length="565" mass="63872">MLRTNSQVEIVSEEQLVPRANRLVIKKNNQHVASDSLITDTMLIFVVEILIHHKLYNPVSLSATVPIIYLHQFWTTINHNKNNYTFTFELDTHTFTLTPGLLRTVLQMPPLDPNNTYTKPPSEIQILEFIKILVKSGRGKGFMCYGDQVANVPNKLKKDVVPRKTRSLTIAEETVVGTAVEDLAVQSLLDLRKGSKASRLESLRQKKQPVAGEGSSVAHNKYNYSSDTASDATLYYSSSDESEESENETDDAYEFDMDLSNDNPHKYDDVARCSSNKKFNAGNVPEQECSSYTISISKEYFLSYNNSPTKLTSNQSKEADAKGKKEYKKFKEYDQKLEALTNFNVSEAFEKAVQAKVLTEIKKLLPTHIPNAIANYVKPRLNTSVLEVMKTNQINLFTQSSTSTDDLSEMDLKLKLLNRIHLNKSNDTHTTHQQLYDTLYESIILDQDALDAQAAQSSFHKRSHDNQDPPNNREGENKKKRRKDVGEPSSRSSRRNRSPVVIVQDDTPAMQPLNQAIFLSKNIPNKNDIDKDENHILGPSTIAIAKKFKELIQKDELLIADLEGA</sequence>